<name>A0A0R2WZW0_9GAMM</name>
<dbReference type="Gene3D" id="3.40.190.170">
    <property type="entry name" value="Bacterial extracellular solute-binding protein, family 7"/>
    <property type="match status" value="1"/>
</dbReference>
<evidence type="ECO:0000256" key="1">
    <source>
        <dbReference type="ARBA" id="ARBA00022729"/>
    </source>
</evidence>
<sequence>LGTTPEFFAKIVDEMSGGRMKIRVFGANELVGGLEVFDAVSSGVAEIGHSGAYYWQGKIAGTPFFSTIPFGLTGVEMNAWLDYGGGKELWREIYEPFNLYPTRGGNSGTQMFGWFNKEINSLEDIKGLKMRIPGLGGEVFSRAGGLPVTMQVSDVFTAMQTGALDATEFVGPYNDLSAGYHTVASYYYYPGWHEPGSTIELVFNKEKLDALPSDLRAIVLNAAEVMNQKLYDEYTALNNKALQTLIDEHGVQLRELPKDVLAEFRRLSADVVAELADTDDTTRRIYESYSSFQRGVENYHAISEEAYIDARRNRD</sequence>
<dbReference type="CDD" id="cd13604">
    <property type="entry name" value="PBP2_TRAP_ketoacid_lactate_like"/>
    <property type="match status" value="1"/>
</dbReference>
<dbReference type="Pfam" id="PF03480">
    <property type="entry name" value="DctP"/>
    <property type="match status" value="1"/>
</dbReference>
<dbReference type="EMBL" id="LIDJ01000283">
    <property type="protein sequence ID" value="KRP27489.1"/>
    <property type="molecule type" value="Genomic_DNA"/>
</dbReference>
<dbReference type="NCBIfam" id="NF037995">
    <property type="entry name" value="TRAP_S1"/>
    <property type="match status" value="1"/>
</dbReference>
<evidence type="ECO:0000313" key="3">
    <source>
        <dbReference type="Proteomes" id="UP000052138"/>
    </source>
</evidence>
<dbReference type="PANTHER" id="PTHR33376:SF5">
    <property type="entry name" value="EXTRACYTOPLASMIC SOLUTE RECEPTOR PROTEIN"/>
    <property type="match status" value="1"/>
</dbReference>
<dbReference type="GO" id="GO:0055085">
    <property type="term" value="P:transmembrane transport"/>
    <property type="evidence" value="ECO:0007669"/>
    <property type="project" value="InterPro"/>
</dbReference>
<comment type="caution">
    <text evidence="2">The sequence shown here is derived from an EMBL/GenBank/DDBJ whole genome shotgun (WGS) entry which is preliminary data.</text>
</comment>
<dbReference type="InterPro" id="IPR018389">
    <property type="entry name" value="DctP_fam"/>
</dbReference>
<accession>A0A0R2WZW0</accession>
<protein>
    <submittedName>
        <fullName evidence="2">ABC transporter substrate-binding protein</fullName>
    </submittedName>
</protein>
<reference evidence="2 3" key="1">
    <citation type="submission" date="2015-10" db="EMBL/GenBank/DDBJ databases">
        <title>Metagenome-Assembled Genomes uncover a global brackish microbiome.</title>
        <authorList>
            <person name="Hugerth L.W."/>
            <person name="Larsson J."/>
            <person name="Alneberg J."/>
            <person name="Lindh M.V."/>
            <person name="Legrand C."/>
            <person name="Pinhassi J."/>
            <person name="Andersson A.F."/>
        </authorList>
    </citation>
    <scope>NUCLEOTIDE SEQUENCE [LARGE SCALE GENOMIC DNA]</scope>
    <source>
        <strain evidence="2">BACL3 MAG-120924-bin41</strain>
    </source>
</reference>
<dbReference type="Proteomes" id="UP000052138">
    <property type="component" value="Unassembled WGS sequence"/>
</dbReference>
<gene>
    <name evidence="2" type="ORF">ABS30_08085</name>
</gene>
<evidence type="ECO:0000313" key="2">
    <source>
        <dbReference type="EMBL" id="KRP27489.1"/>
    </source>
</evidence>
<organism evidence="2 3">
    <name type="scientific">OM182 bacterium BACL3 MAG-120924-bin41</name>
    <dbReference type="NCBI Taxonomy" id="1655632"/>
    <lineage>
        <taxon>Bacteria</taxon>
        <taxon>Pseudomonadati</taxon>
        <taxon>Pseudomonadota</taxon>
        <taxon>Gammaproteobacteria</taxon>
        <taxon>OMG group</taxon>
        <taxon>OM182 clade</taxon>
    </lineage>
</organism>
<dbReference type="InterPro" id="IPR038404">
    <property type="entry name" value="TRAP_DctP_sf"/>
</dbReference>
<feature type="non-terminal residue" evidence="2">
    <location>
        <position position="1"/>
    </location>
</feature>
<dbReference type="PANTHER" id="PTHR33376">
    <property type="match status" value="1"/>
</dbReference>
<dbReference type="Gene3D" id="3.40.190.10">
    <property type="entry name" value="Periplasmic binding protein-like II"/>
    <property type="match status" value="1"/>
</dbReference>
<keyword evidence="1" id="KW-0732">Signal</keyword>
<proteinExistence type="predicted"/>
<dbReference type="AlphaFoldDB" id="A0A0R2WZW0"/>